<name>A0A7L5BXE2_9RHOB</name>
<reference evidence="1 2" key="1">
    <citation type="submission" date="2020-02" db="EMBL/GenBank/DDBJ databases">
        <title>complete genome sequence of Rhodobacteraceae bacterium.</title>
        <authorList>
            <person name="Park J."/>
            <person name="Kim Y.-S."/>
            <person name="Kim K.-H."/>
        </authorList>
    </citation>
    <scope>NUCLEOTIDE SEQUENCE [LARGE SCALE GENOMIC DNA]</scope>
    <source>
        <strain evidence="1 2">RR4-56</strain>
    </source>
</reference>
<dbReference type="KEGG" id="hdh:G5B40_10335"/>
<evidence type="ECO:0000313" key="2">
    <source>
        <dbReference type="Proteomes" id="UP000503336"/>
    </source>
</evidence>
<evidence type="ECO:0000313" key="1">
    <source>
        <dbReference type="EMBL" id="QIE55813.1"/>
    </source>
</evidence>
<sequence>MLRRVFTRALTTLNSPTADLYFADSCADWLRRGLVTRYAPTVFASATVRLVIRHDGRAGRASLRPRHVYLIDDAIDLDGADAALSRYWRFKLDNVERAAAARFLPGAAAAVVSSPALEGMIRARASGLDVRVLNPYWKTEFSSLSHHRADGPFRVAFLGSQVHGPDFAPLATMLRGFLDDWPEAELIVGGGHGGQVGHARARDLGAMGWRDWRAALPALQPHVALYPLAETPFNAARSLNKLIEHAVAGAAGLYARAWPGAALAVEAGAGLALGPDPAEWRAALDRLAANPLETREMAKAGAALAARLNDAEAQRRLWAELLEIDDGAQGVFGSD</sequence>
<dbReference type="Proteomes" id="UP000503336">
    <property type="component" value="Chromosome"/>
</dbReference>
<dbReference type="SUPFAM" id="SSF53756">
    <property type="entry name" value="UDP-Glycosyltransferase/glycogen phosphorylase"/>
    <property type="match status" value="1"/>
</dbReference>
<proteinExistence type="predicted"/>
<keyword evidence="1" id="KW-0808">Transferase</keyword>
<dbReference type="EMBL" id="CP049056">
    <property type="protein sequence ID" value="QIE55813.1"/>
    <property type="molecule type" value="Genomic_DNA"/>
</dbReference>
<protein>
    <submittedName>
        <fullName evidence="1">Glycosyltransferase family 4 protein</fullName>
    </submittedName>
</protein>
<keyword evidence="2" id="KW-1185">Reference proteome</keyword>
<organism evidence="1 2">
    <name type="scientific">Pikeienuella piscinae</name>
    <dbReference type="NCBI Taxonomy" id="2748098"/>
    <lineage>
        <taxon>Bacteria</taxon>
        <taxon>Pseudomonadati</taxon>
        <taxon>Pseudomonadota</taxon>
        <taxon>Alphaproteobacteria</taxon>
        <taxon>Rhodobacterales</taxon>
        <taxon>Paracoccaceae</taxon>
        <taxon>Pikeienuella</taxon>
    </lineage>
</organism>
<accession>A0A7L5BXE2</accession>
<dbReference type="AlphaFoldDB" id="A0A7L5BXE2"/>
<dbReference type="GO" id="GO:0016740">
    <property type="term" value="F:transferase activity"/>
    <property type="evidence" value="ECO:0007669"/>
    <property type="project" value="UniProtKB-KW"/>
</dbReference>
<dbReference type="RefSeq" id="WP_165098213.1">
    <property type="nucleotide sequence ID" value="NZ_CP049056.1"/>
</dbReference>
<gene>
    <name evidence="1" type="ORF">G5B40_10335</name>
</gene>